<name>A0A8J5UVZ5_ZIZPA</name>
<gene>
    <name evidence="2" type="ORF">GUJ93_ZPchr0008g11487</name>
</gene>
<proteinExistence type="predicted"/>
<feature type="signal peptide" evidence="1">
    <location>
        <begin position="1"/>
        <end position="21"/>
    </location>
</feature>
<dbReference type="AlphaFoldDB" id="A0A8J5UVZ5"/>
<comment type="caution">
    <text evidence="2">The sequence shown here is derived from an EMBL/GenBank/DDBJ whole genome shotgun (WGS) entry which is preliminary data.</text>
</comment>
<organism evidence="2 3">
    <name type="scientific">Zizania palustris</name>
    <name type="common">Northern wild rice</name>
    <dbReference type="NCBI Taxonomy" id="103762"/>
    <lineage>
        <taxon>Eukaryota</taxon>
        <taxon>Viridiplantae</taxon>
        <taxon>Streptophyta</taxon>
        <taxon>Embryophyta</taxon>
        <taxon>Tracheophyta</taxon>
        <taxon>Spermatophyta</taxon>
        <taxon>Magnoliopsida</taxon>
        <taxon>Liliopsida</taxon>
        <taxon>Poales</taxon>
        <taxon>Poaceae</taxon>
        <taxon>BOP clade</taxon>
        <taxon>Oryzoideae</taxon>
        <taxon>Oryzeae</taxon>
        <taxon>Zizaniinae</taxon>
        <taxon>Zizania</taxon>
    </lineage>
</organism>
<feature type="chain" id="PRO_5035264488" evidence="1">
    <location>
        <begin position="22"/>
        <end position="100"/>
    </location>
</feature>
<reference evidence="2" key="2">
    <citation type="submission" date="2021-02" db="EMBL/GenBank/DDBJ databases">
        <authorList>
            <person name="Kimball J.A."/>
            <person name="Haas M.W."/>
            <person name="Macchietto M."/>
            <person name="Kono T."/>
            <person name="Duquette J."/>
            <person name="Shao M."/>
        </authorList>
    </citation>
    <scope>NUCLEOTIDE SEQUENCE</scope>
    <source>
        <tissue evidence="2">Fresh leaf tissue</tissue>
    </source>
</reference>
<dbReference type="Proteomes" id="UP000729402">
    <property type="component" value="Unassembled WGS sequence"/>
</dbReference>
<accession>A0A8J5UVZ5</accession>
<keyword evidence="1" id="KW-0732">Signal</keyword>
<dbReference type="Pfam" id="PF03242">
    <property type="entry name" value="LEA_3a"/>
    <property type="match status" value="1"/>
</dbReference>
<evidence type="ECO:0000313" key="2">
    <source>
        <dbReference type="EMBL" id="KAG8045572.1"/>
    </source>
</evidence>
<sequence length="100" mass="9879">MALALSCSAVTRALLAAKVAAAPARGYAAAAAAGPMRRAAAGTDGKGSGQGKEVSAAVSAAREVSWVPDPVTGHYRPSNSACDAVFDDAADLRAAHLARS</sequence>
<reference evidence="2" key="1">
    <citation type="journal article" date="2021" name="bioRxiv">
        <title>Whole Genome Assembly and Annotation of Northern Wild Rice, Zizania palustris L., Supports a Whole Genome Duplication in the Zizania Genus.</title>
        <authorList>
            <person name="Haas M."/>
            <person name="Kono T."/>
            <person name="Macchietto M."/>
            <person name="Millas R."/>
            <person name="McGilp L."/>
            <person name="Shao M."/>
            <person name="Duquette J."/>
            <person name="Hirsch C.N."/>
            <person name="Kimball J."/>
        </authorList>
    </citation>
    <scope>NUCLEOTIDE SEQUENCE</scope>
    <source>
        <tissue evidence="2">Fresh leaf tissue</tissue>
    </source>
</reference>
<dbReference type="PANTHER" id="PTHR33509">
    <property type="entry name" value="LATE EMBRYOGENIS ABUNDANT PROTEIN 2-RELATED"/>
    <property type="match status" value="1"/>
</dbReference>
<dbReference type="GO" id="GO:0005739">
    <property type="term" value="C:mitochondrion"/>
    <property type="evidence" value="ECO:0007669"/>
    <property type="project" value="TreeGrafter"/>
</dbReference>
<evidence type="ECO:0000313" key="3">
    <source>
        <dbReference type="Proteomes" id="UP000729402"/>
    </source>
</evidence>
<dbReference type="InterPro" id="IPR004926">
    <property type="entry name" value="LEA_3a"/>
</dbReference>
<dbReference type="PANTHER" id="PTHR33509:SF5">
    <property type="entry name" value="PROTEIN SENESCENCE-ASSOCIATED GENE 21, MITOCHONDRIAL"/>
    <property type="match status" value="1"/>
</dbReference>
<evidence type="ECO:0000256" key="1">
    <source>
        <dbReference type="SAM" id="SignalP"/>
    </source>
</evidence>
<dbReference type="EMBL" id="JAAALK010000290">
    <property type="protein sequence ID" value="KAG8045572.1"/>
    <property type="molecule type" value="Genomic_DNA"/>
</dbReference>
<keyword evidence="3" id="KW-1185">Reference proteome</keyword>
<dbReference type="GO" id="GO:0006950">
    <property type="term" value="P:response to stress"/>
    <property type="evidence" value="ECO:0007669"/>
    <property type="project" value="TreeGrafter"/>
</dbReference>
<protein>
    <submittedName>
        <fullName evidence="2">Uncharacterized protein</fullName>
    </submittedName>
</protein>